<organism evidence="13 14">
    <name type="scientific">Rubripirellula tenax</name>
    <dbReference type="NCBI Taxonomy" id="2528015"/>
    <lineage>
        <taxon>Bacteria</taxon>
        <taxon>Pseudomonadati</taxon>
        <taxon>Planctomycetota</taxon>
        <taxon>Planctomycetia</taxon>
        <taxon>Pirellulales</taxon>
        <taxon>Pirellulaceae</taxon>
        <taxon>Rubripirellula</taxon>
    </lineage>
</organism>
<dbReference type="GO" id="GO:0005524">
    <property type="term" value="F:ATP binding"/>
    <property type="evidence" value="ECO:0007669"/>
    <property type="project" value="UniProtKB-KW"/>
</dbReference>
<dbReference type="PANTHER" id="PTHR43289">
    <property type="entry name" value="MITOGEN-ACTIVATED PROTEIN KINASE KINASE KINASE 20-RELATED"/>
    <property type="match status" value="1"/>
</dbReference>
<keyword evidence="5" id="KW-0723">Serine/threonine-protein kinase</keyword>
<evidence type="ECO:0000256" key="1">
    <source>
        <dbReference type="ARBA" id="ARBA00004300"/>
    </source>
</evidence>
<keyword evidence="10" id="KW-0206">Cytoskeleton</keyword>
<dbReference type="FunFam" id="1.10.510.10:FF:000021">
    <property type="entry name" value="Serine/threonine protein kinase"/>
    <property type="match status" value="1"/>
</dbReference>
<dbReference type="PROSITE" id="PS00108">
    <property type="entry name" value="PROTEIN_KINASE_ST"/>
    <property type="match status" value="1"/>
</dbReference>
<keyword evidence="10" id="KW-0963">Cytoplasm</keyword>
<sequence length="500" mass="54608">MNHNSPDASRDDTNHVRSNSLPDSEVLIDQIAEEFLLATREGKITGIDAFVGSHPQVIKTPAIDGPLRRMLETLCVLHSLGAESFVDEKRFEPPSLPEAGWPEIEDYELIRVAGRGGMGVVYEAVQVPLSRKVALKVLPSHAATNPGAVARFQQEARSAAGLHHTNIVPVFEVGDDGKHCYYAMQFIGGYSLDAVIRQLREIRDKDRAQSRLGLPNEVRQGEPKALAADKERSAVTVAATNTKNAAADSRLMTSCIASVLELPQTQPILGSDDTVPIAKGSSTLTVSGQSKPFFRNVARIGQQVADGLQHAHERGIVHRDVKPSNILLDPQGVAWITDFGLAKTDDIDFTRDGDVVGTLRYMSPERFTGSCDASSDVYSLGVTLYEMLALQTPFAAYDRVSLIAAIRDKQPAPLRSLNHRVPHDLQTIVDKAMEKDPRRRYRTAAAMADDLERFLDGRPIRARRVGSVERLWLWSRSNVGLASSIATIAAVLVVASVVST</sequence>
<dbReference type="GO" id="GO:0005813">
    <property type="term" value="C:centrosome"/>
    <property type="evidence" value="ECO:0007669"/>
    <property type="project" value="UniProtKB-SubCell"/>
</dbReference>
<dbReference type="EMBL" id="SJPW01000005">
    <property type="protein sequence ID" value="TWU50494.1"/>
    <property type="molecule type" value="Genomic_DNA"/>
</dbReference>
<feature type="region of interest" description="Disordered" evidence="11">
    <location>
        <begin position="1"/>
        <end position="21"/>
    </location>
</feature>
<proteinExistence type="inferred from homology"/>
<dbReference type="Proteomes" id="UP000318288">
    <property type="component" value="Unassembled WGS sequence"/>
</dbReference>
<dbReference type="Pfam" id="PF07714">
    <property type="entry name" value="PK_Tyr_Ser-Thr"/>
    <property type="match status" value="1"/>
</dbReference>
<evidence type="ECO:0000256" key="7">
    <source>
        <dbReference type="ARBA" id="ARBA00022741"/>
    </source>
</evidence>
<dbReference type="GO" id="GO:0000922">
    <property type="term" value="C:spindle pole"/>
    <property type="evidence" value="ECO:0007669"/>
    <property type="project" value="UniProtKB-SubCell"/>
</dbReference>
<keyword evidence="6 13" id="KW-0808">Transferase</keyword>
<dbReference type="CDD" id="cd14014">
    <property type="entry name" value="STKc_PknB_like"/>
    <property type="match status" value="1"/>
</dbReference>
<keyword evidence="14" id="KW-1185">Reference proteome</keyword>
<dbReference type="Gene3D" id="1.10.510.10">
    <property type="entry name" value="Transferase(Phosphotransferase) domain 1"/>
    <property type="match status" value="1"/>
</dbReference>
<gene>
    <name evidence="13" type="primary">prkC_20</name>
    <name evidence="13" type="ORF">Poly51_37830</name>
</gene>
<protein>
    <recommendedName>
        <fullName evidence="4">non-specific serine/threonine protein kinase</fullName>
        <ecNumber evidence="4">2.7.11.1</ecNumber>
    </recommendedName>
</protein>
<evidence type="ECO:0000313" key="13">
    <source>
        <dbReference type="EMBL" id="TWU50494.1"/>
    </source>
</evidence>
<comment type="caution">
    <text evidence="13">The sequence shown here is derived from an EMBL/GenBank/DDBJ whole genome shotgun (WGS) entry which is preliminary data.</text>
</comment>
<dbReference type="RefSeq" id="WP_146459230.1">
    <property type="nucleotide sequence ID" value="NZ_SJPW01000005.1"/>
</dbReference>
<dbReference type="Gene3D" id="3.30.200.20">
    <property type="entry name" value="Phosphorylase Kinase, domain 1"/>
    <property type="match status" value="1"/>
</dbReference>
<evidence type="ECO:0000256" key="11">
    <source>
        <dbReference type="SAM" id="MobiDB-lite"/>
    </source>
</evidence>
<dbReference type="InterPro" id="IPR001245">
    <property type="entry name" value="Ser-Thr/Tyr_kinase_cat_dom"/>
</dbReference>
<accession>A0A5C6EQ44</accession>
<dbReference type="OrthoDB" id="6111975at2"/>
<keyword evidence="9" id="KW-0067">ATP-binding</keyword>
<keyword evidence="8 13" id="KW-0418">Kinase</keyword>
<dbReference type="InterPro" id="IPR000719">
    <property type="entry name" value="Prot_kinase_dom"/>
</dbReference>
<evidence type="ECO:0000256" key="8">
    <source>
        <dbReference type="ARBA" id="ARBA00022777"/>
    </source>
</evidence>
<evidence type="ECO:0000256" key="9">
    <source>
        <dbReference type="ARBA" id="ARBA00022840"/>
    </source>
</evidence>
<evidence type="ECO:0000256" key="10">
    <source>
        <dbReference type="ARBA" id="ARBA00023212"/>
    </source>
</evidence>
<keyword evidence="7" id="KW-0547">Nucleotide-binding</keyword>
<dbReference type="InterPro" id="IPR008271">
    <property type="entry name" value="Ser/Thr_kinase_AS"/>
</dbReference>
<evidence type="ECO:0000256" key="3">
    <source>
        <dbReference type="ARBA" id="ARBA00010886"/>
    </source>
</evidence>
<evidence type="ECO:0000259" key="12">
    <source>
        <dbReference type="PROSITE" id="PS50011"/>
    </source>
</evidence>
<dbReference type="EC" id="2.7.11.1" evidence="4"/>
<dbReference type="InterPro" id="IPR011009">
    <property type="entry name" value="Kinase-like_dom_sf"/>
</dbReference>
<name>A0A5C6EQ44_9BACT</name>
<evidence type="ECO:0000256" key="2">
    <source>
        <dbReference type="ARBA" id="ARBA00004647"/>
    </source>
</evidence>
<evidence type="ECO:0000256" key="6">
    <source>
        <dbReference type="ARBA" id="ARBA00022679"/>
    </source>
</evidence>
<dbReference type="AlphaFoldDB" id="A0A5C6EQ44"/>
<dbReference type="SUPFAM" id="SSF56112">
    <property type="entry name" value="Protein kinase-like (PK-like)"/>
    <property type="match status" value="1"/>
</dbReference>
<evidence type="ECO:0000256" key="4">
    <source>
        <dbReference type="ARBA" id="ARBA00012513"/>
    </source>
</evidence>
<dbReference type="PANTHER" id="PTHR43289:SF34">
    <property type="entry name" value="SERINE_THREONINE-PROTEIN KINASE YBDM-RELATED"/>
    <property type="match status" value="1"/>
</dbReference>
<comment type="similarity">
    <text evidence="3">Belongs to the protein kinase superfamily. NEK Ser/Thr protein kinase family. NIMA subfamily.</text>
</comment>
<evidence type="ECO:0000313" key="14">
    <source>
        <dbReference type="Proteomes" id="UP000318288"/>
    </source>
</evidence>
<dbReference type="SMART" id="SM00220">
    <property type="entry name" value="S_TKc"/>
    <property type="match status" value="1"/>
</dbReference>
<evidence type="ECO:0000256" key="5">
    <source>
        <dbReference type="ARBA" id="ARBA00022527"/>
    </source>
</evidence>
<comment type="subcellular location">
    <subcellularLocation>
        <location evidence="1">Cytoplasm</location>
        <location evidence="1">Cytoskeleton</location>
        <location evidence="1">Microtubule organizing center</location>
        <location evidence="1">Centrosome</location>
    </subcellularLocation>
    <subcellularLocation>
        <location evidence="2">Cytoplasm</location>
        <location evidence="2">Cytoskeleton</location>
        <location evidence="2">Spindle pole</location>
    </subcellularLocation>
</comment>
<dbReference type="PROSITE" id="PS50011">
    <property type="entry name" value="PROTEIN_KINASE_DOM"/>
    <property type="match status" value="1"/>
</dbReference>
<dbReference type="GO" id="GO:0004674">
    <property type="term" value="F:protein serine/threonine kinase activity"/>
    <property type="evidence" value="ECO:0007669"/>
    <property type="project" value="UniProtKB-KW"/>
</dbReference>
<reference evidence="13 14" key="1">
    <citation type="submission" date="2019-02" db="EMBL/GenBank/DDBJ databases">
        <title>Deep-cultivation of Planctomycetes and their phenomic and genomic characterization uncovers novel biology.</title>
        <authorList>
            <person name="Wiegand S."/>
            <person name="Jogler M."/>
            <person name="Boedeker C."/>
            <person name="Pinto D."/>
            <person name="Vollmers J."/>
            <person name="Rivas-Marin E."/>
            <person name="Kohn T."/>
            <person name="Peeters S.H."/>
            <person name="Heuer A."/>
            <person name="Rast P."/>
            <person name="Oberbeckmann S."/>
            <person name="Bunk B."/>
            <person name="Jeske O."/>
            <person name="Meyerdierks A."/>
            <person name="Storesund J.E."/>
            <person name="Kallscheuer N."/>
            <person name="Luecker S."/>
            <person name="Lage O.M."/>
            <person name="Pohl T."/>
            <person name="Merkel B.J."/>
            <person name="Hornburger P."/>
            <person name="Mueller R.-W."/>
            <person name="Bruemmer F."/>
            <person name="Labrenz M."/>
            <person name="Spormann A.M."/>
            <person name="Op Den Camp H."/>
            <person name="Overmann J."/>
            <person name="Amann R."/>
            <person name="Jetten M.S.M."/>
            <person name="Mascher T."/>
            <person name="Medema M.H."/>
            <person name="Devos D.P."/>
            <person name="Kaster A.-K."/>
            <person name="Ovreas L."/>
            <person name="Rohde M."/>
            <person name="Galperin M.Y."/>
            <person name="Jogler C."/>
        </authorList>
    </citation>
    <scope>NUCLEOTIDE SEQUENCE [LARGE SCALE GENOMIC DNA]</scope>
    <source>
        <strain evidence="13 14">Poly51</strain>
    </source>
</reference>
<feature type="domain" description="Protein kinase" evidence="12">
    <location>
        <begin position="107"/>
        <end position="455"/>
    </location>
</feature>